<dbReference type="PANTHER" id="PTHR12839">
    <property type="entry name" value="NONSENSE-MEDIATED MRNA DECAY PROTEIN 2 UP-FRAMESHIFT SUPPRESSOR 2"/>
    <property type="match status" value="1"/>
</dbReference>
<comment type="subcellular location">
    <subcellularLocation>
        <location evidence="1">Cytoplasm</location>
    </subcellularLocation>
</comment>
<feature type="compositionally biased region" description="Polar residues" evidence="3">
    <location>
        <begin position="1205"/>
        <end position="1217"/>
    </location>
</feature>
<dbReference type="InterPro" id="IPR003890">
    <property type="entry name" value="MIF4G-like_typ-3"/>
</dbReference>
<evidence type="ECO:0000256" key="1">
    <source>
        <dbReference type="ARBA" id="ARBA00004496"/>
    </source>
</evidence>
<feature type="region of interest" description="Disordered" evidence="3">
    <location>
        <begin position="975"/>
        <end position="1055"/>
    </location>
</feature>
<evidence type="ECO:0000256" key="2">
    <source>
        <dbReference type="ARBA" id="ARBA00022490"/>
    </source>
</evidence>
<dbReference type="Proteomes" id="UP001159405">
    <property type="component" value="Unassembled WGS sequence"/>
</dbReference>
<evidence type="ECO:0000256" key="3">
    <source>
        <dbReference type="SAM" id="MobiDB-lite"/>
    </source>
</evidence>
<name>A0ABN8PDJ5_9CNID</name>
<feature type="compositionally biased region" description="Basic and acidic residues" evidence="3">
    <location>
        <begin position="85"/>
        <end position="100"/>
    </location>
</feature>
<comment type="caution">
    <text evidence="5">The sequence shown here is derived from an EMBL/GenBank/DDBJ whole genome shotgun (WGS) entry which is preliminary data.</text>
</comment>
<feature type="compositionally biased region" description="Basic residues" evidence="3">
    <location>
        <begin position="1218"/>
        <end position="1227"/>
    </location>
</feature>
<dbReference type="InterPro" id="IPR016024">
    <property type="entry name" value="ARM-type_fold"/>
</dbReference>
<feature type="compositionally biased region" description="Polar residues" evidence="3">
    <location>
        <begin position="41"/>
        <end position="60"/>
    </location>
</feature>
<feature type="compositionally biased region" description="Acidic residues" evidence="3">
    <location>
        <begin position="508"/>
        <end position="521"/>
    </location>
</feature>
<feature type="compositionally biased region" description="Basic and acidic residues" evidence="3">
    <location>
        <begin position="1"/>
        <end position="10"/>
    </location>
</feature>
<feature type="compositionally biased region" description="Polar residues" evidence="3">
    <location>
        <begin position="17"/>
        <end position="29"/>
    </location>
</feature>
<dbReference type="SUPFAM" id="SSF48371">
    <property type="entry name" value="ARM repeat"/>
    <property type="match status" value="3"/>
</dbReference>
<reference evidence="5 6" key="1">
    <citation type="submission" date="2022-05" db="EMBL/GenBank/DDBJ databases">
        <authorList>
            <consortium name="Genoscope - CEA"/>
            <person name="William W."/>
        </authorList>
    </citation>
    <scope>NUCLEOTIDE SEQUENCE [LARGE SCALE GENOMIC DNA]</scope>
</reference>
<feature type="compositionally biased region" description="Polar residues" evidence="3">
    <location>
        <begin position="986"/>
        <end position="1010"/>
    </location>
</feature>
<evidence type="ECO:0000313" key="5">
    <source>
        <dbReference type="EMBL" id="CAH3141571.1"/>
    </source>
</evidence>
<dbReference type="InterPro" id="IPR039762">
    <property type="entry name" value="Nmd2/UPF2"/>
</dbReference>
<dbReference type="PANTHER" id="PTHR12839:SF7">
    <property type="entry name" value="REGULATOR OF NONSENSE TRANSCRIPTS 2"/>
    <property type="match status" value="1"/>
</dbReference>
<evidence type="ECO:0000259" key="4">
    <source>
        <dbReference type="SMART" id="SM00543"/>
    </source>
</evidence>
<dbReference type="SMART" id="SM00543">
    <property type="entry name" value="MIF4G"/>
    <property type="match status" value="3"/>
</dbReference>
<feature type="compositionally biased region" description="Polar residues" evidence="3">
    <location>
        <begin position="1232"/>
        <end position="1244"/>
    </location>
</feature>
<proteinExistence type="predicted"/>
<feature type="compositionally biased region" description="Low complexity" evidence="3">
    <location>
        <begin position="1011"/>
        <end position="1026"/>
    </location>
</feature>
<evidence type="ECO:0000313" key="6">
    <source>
        <dbReference type="Proteomes" id="UP001159405"/>
    </source>
</evidence>
<protein>
    <recommendedName>
        <fullName evidence="4">MIF4G domain-containing protein</fullName>
    </recommendedName>
</protein>
<dbReference type="Pfam" id="PF02854">
    <property type="entry name" value="MIF4G"/>
    <property type="match status" value="3"/>
</dbReference>
<organism evidence="5 6">
    <name type="scientific">Porites lobata</name>
    <dbReference type="NCBI Taxonomy" id="104759"/>
    <lineage>
        <taxon>Eukaryota</taxon>
        <taxon>Metazoa</taxon>
        <taxon>Cnidaria</taxon>
        <taxon>Anthozoa</taxon>
        <taxon>Hexacorallia</taxon>
        <taxon>Scleractinia</taxon>
        <taxon>Fungiina</taxon>
        <taxon>Poritidae</taxon>
        <taxon>Porites</taxon>
    </lineage>
</organism>
<dbReference type="EMBL" id="CALNXK010000067">
    <property type="protein sequence ID" value="CAH3141571.1"/>
    <property type="molecule type" value="Genomic_DNA"/>
</dbReference>
<feature type="domain" description="MIF4G" evidence="4">
    <location>
        <begin position="144"/>
        <end position="344"/>
    </location>
</feature>
<dbReference type="Gene3D" id="4.10.80.160">
    <property type="match status" value="1"/>
</dbReference>
<feature type="region of interest" description="Disordered" evidence="3">
    <location>
        <begin position="1"/>
        <end position="107"/>
    </location>
</feature>
<accession>A0ABN8PDJ5</accession>
<dbReference type="InterPro" id="IPR007193">
    <property type="entry name" value="Upf2/Nmd2_C"/>
</dbReference>
<dbReference type="Pfam" id="PF04050">
    <property type="entry name" value="Upf2"/>
    <property type="match status" value="1"/>
</dbReference>
<keyword evidence="2" id="KW-0963">Cytoplasm</keyword>
<gene>
    <name evidence="5" type="ORF">PLOB_00041875</name>
</gene>
<feature type="domain" description="MIF4G" evidence="4">
    <location>
        <begin position="741"/>
        <end position="954"/>
    </location>
</feature>
<feature type="region of interest" description="Disordered" evidence="3">
    <location>
        <begin position="508"/>
        <end position="528"/>
    </location>
</feature>
<feature type="compositionally biased region" description="Acidic residues" evidence="3">
    <location>
        <begin position="1030"/>
        <end position="1048"/>
    </location>
</feature>
<sequence length="1244" mass="141468">MNEEKRKTACGEEESVCGSQSGRSESTHTGGKIKDEKATDPKSSTASDNEFSANAEGSESNKGDMIATEDKQEKAEVENDNGGNKAKEEPGDEEELRKEEEEVQQALEDAKDQLEQKLAVREKNLKAVGQRPEESFFKGRDSSVKKNSAFIKKLRTITESQRESLEQEFTGLNLSRYVPEAVAAVLDGLPKLKLADVKCVAHICGLINQHYADFNEPLKKGLVKMFDSYGGKEEDKIANVGKYRVTLRLLGELIIAGIFPKLSEGIKILNTILSNILNCDKENHVYVQVIISFARHCGEDFAGFTSRKQRLLAEKHGVTFPKCCIVSADDQAALYQLLHTYYKSLASHLVKAHKDLQNREKQNRQTLMTKGELHPERKEAFEKAQKAYEKLLGNTASLADILDVDMPDLPVSEIVQEDAGSNSIDVFNPFKHSEYDGSTGLWEDEETRIFYENIRDLKAFLPGILYKDEWKEEGEVASNAESDEKMSDKLEIAEEDYEEMDDYFGDEEYNEKESEEEDDDNSSSGETSISSTALALEAILQRLPTCVNKDFIDEVATEFMQTCNTKGNRKKLCRAILAVPRTRLDLLPMYARLVATLDPCAPDLAPELVQQLKGEFRFRVRKKDQINLESKIKAVRFIGELTKFHMFPKGEALHCLKMLLEDFTHHNIEMACNLLEVCGRFLYRSPDSHIRTKNLLELMMRKKAVQNLDSRQMTLIENAFFYCNPPERQKVVQKVRPPLHEYVRKLLYRDLAKTTTEKVLRQIRKLPWDDPQVALYVIKCLVRVWNIKYNSIHCAANLLAGLVQYHEDVGLYVVDGILEEIRLGMETNLQKMNQRRLSCIKFLGELYNYRQVESRVIFSIMYSFITFGNNNEGIPSVLDPPGHLFRIRMICTLLDTCGQYFDHGNYKKKLDCFLIYFQCYVLKKKADPIWHEGHPYPRDVDYMVTDTLESLRPKLTVFTNLEEAMESLNKLNKEHKEQIDKAAPQDQDTNSSASGTQTFPMTNTSHNHVVSSSPAASLAPSPCQSPMLREEDELSDTGESGGEDDDEGPVPGGVESDAEAVTEVDMSDVDMNKVKVLSPPKAEPTVEDKAFLAAFDKLILDDTQNRREENPKVPSLDVAVPMHLKGQRARHNSLTEENESLNFVVMLKKGNKQHFKDLQIPLSSGLAANIRNRQIAEQQEQEEVKRLVLNYNQRQEEEIYNEMLAQQRQSVSEPQTSRPHHRPANKRRMQEGSDTNLVFANLTR</sequence>
<dbReference type="Gene3D" id="1.25.40.180">
    <property type="match status" value="3"/>
</dbReference>
<feature type="region of interest" description="Disordered" evidence="3">
    <location>
        <begin position="1205"/>
        <end position="1244"/>
    </location>
</feature>
<feature type="compositionally biased region" description="Basic and acidic residues" evidence="3">
    <location>
        <begin position="68"/>
        <end position="77"/>
    </location>
</feature>
<keyword evidence="6" id="KW-1185">Reference proteome</keyword>
<feature type="domain" description="MIF4G" evidence="4">
    <location>
        <begin position="537"/>
        <end position="726"/>
    </location>
</feature>